<dbReference type="PANTHER" id="PTHR43674">
    <property type="entry name" value="NITRILASE C965.09-RELATED"/>
    <property type="match status" value="1"/>
</dbReference>
<comment type="caution">
    <text evidence="3">The sequence shown here is derived from an EMBL/GenBank/DDBJ whole genome shotgun (WGS) entry which is preliminary data.</text>
</comment>
<feature type="non-terminal residue" evidence="3">
    <location>
        <position position="1"/>
    </location>
</feature>
<dbReference type="Gene3D" id="3.60.110.10">
    <property type="entry name" value="Carbon-nitrogen hydrolase"/>
    <property type="match status" value="1"/>
</dbReference>
<accession>X1F1Q5</accession>
<sequence length="127" mass="14379">YEEMIEKVLARMENVLVYQPDIICLPELFATIKLYNVPSPSLDEVAEKPLGKISGRFAEWAKKNNCYVICPISTKEDGYYYNAAIVIDRSGKLMGEYRKTYLTEGEMMGGYTCGPIDPPVFKTDFGI</sequence>
<dbReference type="Pfam" id="PF00795">
    <property type="entry name" value="CN_hydrolase"/>
    <property type="match status" value="1"/>
</dbReference>
<proteinExistence type="predicted"/>
<organism evidence="3">
    <name type="scientific">marine sediment metagenome</name>
    <dbReference type="NCBI Taxonomy" id="412755"/>
    <lineage>
        <taxon>unclassified sequences</taxon>
        <taxon>metagenomes</taxon>
        <taxon>ecological metagenomes</taxon>
    </lineage>
</organism>
<evidence type="ECO:0000313" key="3">
    <source>
        <dbReference type="EMBL" id="GAH38862.1"/>
    </source>
</evidence>
<dbReference type="AlphaFoldDB" id="X1F1Q5"/>
<evidence type="ECO:0000256" key="1">
    <source>
        <dbReference type="ARBA" id="ARBA00022801"/>
    </source>
</evidence>
<dbReference type="GO" id="GO:0016811">
    <property type="term" value="F:hydrolase activity, acting on carbon-nitrogen (but not peptide) bonds, in linear amides"/>
    <property type="evidence" value="ECO:0007669"/>
    <property type="project" value="TreeGrafter"/>
</dbReference>
<dbReference type="EMBL" id="BARU01014973">
    <property type="protein sequence ID" value="GAH38862.1"/>
    <property type="molecule type" value="Genomic_DNA"/>
</dbReference>
<dbReference type="InterPro" id="IPR003010">
    <property type="entry name" value="C-N_Hydrolase"/>
</dbReference>
<name>X1F1Q5_9ZZZZ</name>
<dbReference type="PROSITE" id="PS50263">
    <property type="entry name" value="CN_HYDROLASE"/>
    <property type="match status" value="1"/>
</dbReference>
<dbReference type="InterPro" id="IPR050345">
    <property type="entry name" value="Aliph_Amidase/BUP"/>
</dbReference>
<gene>
    <name evidence="3" type="ORF">S03H2_26076</name>
</gene>
<feature type="non-terminal residue" evidence="3">
    <location>
        <position position="127"/>
    </location>
</feature>
<evidence type="ECO:0000259" key="2">
    <source>
        <dbReference type="PROSITE" id="PS50263"/>
    </source>
</evidence>
<feature type="domain" description="CN hydrolase" evidence="2">
    <location>
        <begin position="1"/>
        <end position="127"/>
    </location>
</feature>
<dbReference type="SUPFAM" id="SSF56317">
    <property type="entry name" value="Carbon-nitrogen hydrolase"/>
    <property type="match status" value="1"/>
</dbReference>
<keyword evidence="1" id="KW-0378">Hydrolase</keyword>
<dbReference type="PANTHER" id="PTHR43674:SF2">
    <property type="entry name" value="BETA-UREIDOPROPIONASE"/>
    <property type="match status" value="1"/>
</dbReference>
<protein>
    <recommendedName>
        <fullName evidence="2">CN hydrolase domain-containing protein</fullName>
    </recommendedName>
</protein>
<reference evidence="3" key="1">
    <citation type="journal article" date="2014" name="Front. Microbiol.">
        <title>High frequency of phylogenetically diverse reductive dehalogenase-homologous genes in deep subseafloor sedimentary metagenomes.</title>
        <authorList>
            <person name="Kawai M."/>
            <person name="Futagami T."/>
            <person name="Toyoda A."/>
            <person name="Takaki Y."/>
            <person name="Nishi S."/>
            <person name="Hori S."/>
            <person name="Arai W."/>
            <person name="Tsubouchi T."/>
            <person name="Morono Y."/>
            <person name="Uchiyama I."/>
            <person name="Ito T."/>
            <person name="Fujiyama A."/>
            <person name="Inagaki F."/>
            <person name="Takami H."/>
        </authorList>
    </citation>
    <scope>NUCLEOTIDE SEQUENCE</scope>
    <source>
        <strain evidence="3">Expedition CK06-06</strain>
    </source>
</reference>
<dbReference type="InterPro" id="IPR036526">
    <property type="entry name" value="C-N_Hydrolase_sf"/>
</dbReference>